<reference evidence="1" key="1">
    <citation type="submission" date="2022-02" db="EMBL/GenBank/DDBJ databases">
        <title>Plant Genome Project.</title>
        <authorList>
            <person name="Zhang R.-G."/>
        </authorList>
    </citation>
    <scope>NUCLEOTIDE SEQUENCE</scope>
    <source>
        <strain evidence="1">AT1</strain>
    </source>
</reference>
<organism evidence="1 2">
    <name type="scientific">Rhododendron molle</name>
    <name type="common">Chinese azalea</name>
    <name type="synonym">Azalea mollis</name>
    <dbReference type="NCBI Taxonomy" id="49168"/>
    <lineage>
        <taxon>Eukaryota</taxon>
        <taxon>Viridiplantae</taxon>
        <taxon>Streptophyta</taxon>
        <taxon>Embryophyta</taxon>
        <taxon>Tracheophyta</taxon>
        <taxon>Spermatophyta</taxon>
        <taxon>Magnoliopsida</taxon>
        <taxon>eudicotyledons</taxon>
        <taxon>Gunneridae</taxon>
        <taxon>Pentapetalae</taxon>
        <taxon>asterids</taxon>
        <taxon>Ericales</taxon>
        <taxon>Ericaceae</taxon>
        <taxon>Ericoideae</taxon>
        <taxon>Rhodoreae</taxon>
        <taxon>Rhododendron</taxon>
    </lineage>
</organism>
<dbReference type="EMBL" id="CM046395">
    <property type="protein sequence ID" value="KAI8541175.1"/>
    <property type="molecule type" value="Genomic_DNA"/>
</dbReference>
<comment type="caution">
    <text evidence="1">The sequence shown here is derived from an EMBL/GenBank/DDBJ whole genome shotgun (WGS) entry which is preliminary data.</text>
</comment>
<name>A0ACC0MJN2_RHOML</name>
<evidence type="ECO:0000313" key="2">
    <source>
        <dbReference type="Proteomes" id="UP001062846"/>
    </source>
</evidence>
<protein>
    <submittedName>
        <fullName evidence="1">Uncharacterized protein</fullName>
    </submittedName>
</protein>
<sequence>MASETDKPRSGSENGEDSPAPPPPKRKIALVTGITGQDGSYLTEFLLGKGYEVHGLIRRSSNFNTQRINHIYIDPHNTQKALMKLHYADLADASALRHRLDVILPDEVYNLAAQSHVAVSFEIPDYTADVVATGALRLLEAVRSHIAATGRTHIRPFGLRDFIRSDKKLREKVTHRLFGWYYQAGSSEMFGSTPPPQSETTPFHPRSPYAASKCAAHWYTVNYREAYGIFACNGILFNHESPRRGENFVTRKITRAVGRIKIGLQSKLFLGNLQAARDWGFAGDYVEAMWLMLQQEKPDDYVVATEEAHTVEEFLGVAFGYVGLNWQDHVLIDKRYFRPTEVDNLQGDSSKARKVLGWKPKVGFEQLVKMMVDEDLELAKREKVLVDAGYMDAQQQP</sequence>
<evidence type="ECO:0000313" key="1">
    <source>
        <dbReference type="EMBL" id="KAI8541175.1"/>
    </source>
</evidence>
<keyword evidence="2" id="KW-1185">Reference proteome</keyword>
<accession>A0ACC0MJN2</accession>
<proteinExistence type="predicted"/>
<gene>
    <name evidence="1" type="ORF">RHMOL_Rhmol08G0041100</name>
</gene>
<dbReference type="Proteomes" id="UP001062846">
    <property type="component" value="Chromosome 8"/>
</dbReference>